<dbReference type="EMBL" id="JAPNKE010000002">
    <property type="protein sequence ID" value="MCY1013969.1"/>
    <property type="molecule type" value="Genomic_DNA"/>
</dbReference>
<protein>
    <submittedName>
        <fullName evidence="2">Uncharacterized protein</fullName>
    </submittedName>
</protein>
<name>A0A9X3F0X5_9BACT</name>
<feature type="compositionally biased region" description="Basic residues" evidence="1">
    <location>
        <begin position="120"/>
        <end position="142"/>
    </location>
</feature>
<reference evidence="2" key="1">
    <citation type="submission" date="2022-11" db="EMBL/GenBank/DDBJ databases">
        <title>Minimal conservation of predation-associated metabolite biosynthetic gene clusters underscores biosynthetic potential of Myxococcota including descriptions for ten novel species: Archangium lansinium sp. nov., Myxococcus landrumus sp. nov., Nannocystis bai.</title>
        <authorList>
            <person name="Ahearne A."/>
            <person name="Stevens C."/>
            <person name="Phillips K."/>
        </authorList>
    </citation>
    <scope>NUCLEOTIDE SEQUENCE</scope>
    <source>
        <strain evidence="2">Na p29</strain>
    </source>
</reference>
<feature type="region of interest" description="Disordered" evidence="1">
    <location>
        <begin position="95"/>
        <end position="142"/>
    </location>
</feature>
<proteinExistence type="predicted"/>
<sequence length="142" mass="15348">MKVDSQGRPHVFFDAEDYSAAVLDGGTWTTHTLAVPGSAPQFVLGPDDDEIAVAVSEQQLQALVGDQTVELGSSLPVGTFYYQAASAAGLDRRRRAAARRRARGRVVARSRGSCDPGHPGPRRRLPQCRGRRPRRRVSGSVP</sequence>
<keyword evidence="3" id="KW-1185">Reference proteome</keyword>
<evidence type="ECO:0000313" key="2">
    <source>
        <dbReference type="EMBL" id="MCY1013969.1"/>
    </source>
</evidence>
<dbReference type="Proteomes" id="UP001150924">
    <property type="component" value="Unassembled WGS sequence"/>
</dbReference>
<gene>
    <name evidence="2" type="ORF">OV079_52285</name>
</gene>
<dbReference type="RefSeq" id="WP_267778162.1">
    <property type="nucleotide sequence ID" value="NZ_JAPNKE010000002.1"/>
</dbReference>
<feature type="compositionally biased region" description="Basic residues" evidence="1">
    <location>
        <begin position="95"/>
        <end position="108"/>
    </location>
</feature>
<dbReference type="AlphaFoldDB" id="A0A9X3F0X5"/>
<evidence type="ECO:0000313" key="3">
    <source>
        <dbReference type="Proteomes" id="UP001150924"/>
    </source>
</evidence>
<organism evidence="2 3">
    <name type="scientific">Nannocystis pusilla</name>
    <dbReference type="NCBI Taxonomy" id="889268"/>
    <lineage>
        <taxon>Bacteria</taxon>
        <taxon>Pseudomonadati</taxon>
        <taxon>Myxococcota</taxon>
        <taxon>Polyangia</taxon>
        <taxon>Nannocystales</taxon>
        <taxon>Nannocystaceae</taxon>
        <taxon>Nannocystis</taxon>
    </lineage>
</organism>
<accession>A0A9X3F0X5</accession>
<comment type="caution">
    <text evidence="2">The sequence shown here is derived from an EMBL/GenBank/DDBJ whole genome shotgun (WGS) entry which is preliminary data.</text>
</comment>
<evidence type="ECO:0000256" key="1">
    <source>
        <dbReference type="SAM" id="MobiDB-lite"/>
    </source>
</evidence>